<dbReference type="InterPro" id="IPR036116">
    <property type="entry name" value="FN3_sf"/>
</dbReference>
<keyword evidence="1" id="KW-0732">Signal</keyword>
<dbReference type="RefSeq" id="WP_132795577.1">
    <property type="nucleotide sequence ID" value="NZ_SLXM01000009.1"/>
</dbReference>
<dbReference type="Proteomes" id="UP000294564">
    <property type="component" value="Unassembled WGS sequence"/>
</dbReference>
<feature type="signal peptide" evidence="1">
    <location>
        <begin position="1"/>
        <end position="21"/>
    </location>
</feature>
<dbReference type="SUPFAM" id="SSF49265">
    <property type="entry name" value="Fibronectin type III"/>
    <property type="match status" value="1"/>
</dbReference>
<evidence type="ECO:0000313" key="3">
    <source>
        <dbReference type="Proteomes" id="UP000294564"/>
    </source>
</evidence>
<evidence type="ECO:0000256" key="1">
    <source>
        <dbReference type="SAM" id="SignalP"/>
    </source>
</evidence>
<feature type="chain" id="PRO_5020776723" description="Fibronectin type-III domain-containing protein" evidence="1">
    <location>
        <begin position="22"/>
        <end position="117"/>
    </location>
</feature>
<comment type="caution">
    <text evidence="2">The sequence shown here is derived from an EMBL/GenBank/DDBJ whole genome shotgun (WGS) entry which is preliminary data.</text>
</comment>
<reference evidence="2 3" key="1">
    <citation type="submission" date="2019-03" db="EMBL/GenBank/DDBJ databases">
        <title>Genomic Encyclopedia of Type Strains, Phase IV (KMG-IV): sequencing the most valuable type-strain genomes for metagenomic binning, comparative biology and taxonomic classification.</title>
        <authorList>
            <person name="Goeker M."/>
        </authorList>
    </citation>
    <scope>NUCLEOTIDE SEQUENCE [LARGE SCALE GENOMIC DNA]</scope>
    <source>
        <strain evidence="2 3">DSM 14836</strain>
    </source>
</reference>
<sequence length="117" mass="12905">MKKIVLVVFLVTLLSSCEAIFVDNISDDTVEVLAPVNETVMAAGTITFSWKALEGAEAYKVRIATPNFLNATQIVADTLVTKTSFTNILEAGEYEWVVYGVNSEYQSLEEIYSLTLN</sequence>
<dbReference type="EMBL" id="SLXM01000009">
    <property type="protein sequence ID" value="TCP23319.1"/>
    <property type="molecule type" value="Genomic_DNA"/>
</dbReference>
<protein>
    <recommendedName>
        <fullName evidence="4">Fibronectin type-III domain-containing protein</fullName>
    </recommendedName>
</protein>
<keyword evidence="3" id="KW-1185">Reference proteome</keyword>
<dbReference type="AlphaFoldDB" id="A0A4R2NNI2"/>
<dbReference type="InterPro" id="IPR013783">
    <property type="entry name" value="Ig-like_fold"/>
</dbReference>
<evidence type="ECO:0008006" key="4">
    <source>
        <dbReference type="Google" id="ProtNLM"/>
    </source>
</evidence>
<accession>A0A4R2NNI2</accession>
<evidence type="ECO:0000313" key="2">
    <source>
        <dbReference type="EMBL" id="TCP23319.1"/>
    </source>
</evidence>
<gene>
    <name evidence="2" type="ORF">EV195_10943</name>
</gene>
<proteinExistence type="predicted"/>
<dbReference type="OrthoDB" id="1121506at2"/>
<name>A0A4R2NNI2_9FLAO</name>
<organism evidence="2 3">
    <name type="scientific">Tenacibaculum skagerrakense</name>
    <dbReference type="NCBI Taxonomy" id="186571"/>
    <lineage>
        <taxon>Bacteria</taxon>
        <taxon>Pseudomonadati</taxon>
        <taxon>Bacteroidota</taxon>
        <taxon>Flavobacteriia</taxon>
        <taxon>Flavobacteriales</taxon>
        <taxon>Flavobacteriaceae</taxon>
        <taxon>Tenacibaculum</taxon>
    </lineage>
</organism>
<dbReference type="PROSITE" id="PS51257">
    <property type="entry name" value="PROKAR_LIPOPROTEIN"/>
    <property type="match status" value="1"/>
</dbReference>
<dbReference type="Gene3D" id="2.60.40.10">
    <property type="entry name" value="Immunoglobulins"/>
    <property type="match status" value="1"/>
</dbReference>